<keyword evidence="4" id="KW-1185">Reference proteome</keyword>
<organism evidence="3 4">
    <name type="scientific">Polymorphospora rubra</name>
    <dbReference type="NCBI Taxonomy" id="338584"/>
    <lineage>
        <taxon>Bacteria</taxon>
        <taxon>Bacillati</taxon>
        <taxon>Actinomycetota</taxon>
        <taxon>Actinomycetes</taxon>
        <taxon>Micromonosporales</taxon>
        <taxon>Micromonosporaceae</taxon>
        <taxon>Polymorphospora</taxon>
    </lineage>
</organism>
<dbReference type="Proteomes" id="UP000680866">
    <property type="component" value="Chromosome"/>
</dbReference>
<evidence type="ECO:0000313" key="4">
    <source>
        <dbReference type="Proteomes" id="UP000680866"/>
    </source>
</evidence>
<feature type="region of interest" description="Disordered" evidence="1">
    <location>
        <begin position="1"/>
        <end position="21"/>
    </location>
</feature>
<evidence type="ECO:0000256" key="1">
    <source>
        <dbReference type="SAM" id="MobiDB-lite"/>
    </source>
</evidence>
<proteinExistence type="predicted"/>
<feature type="transmembrane region" description="Helical" evidence="2">
    <location>
        <begin position="129"/>
        <end position="148"/>
    </location>
</feature>
<dbReference type="EMBL" id="AP023359">
    <property type="protein sequence ID" value="BCJ70185.1"/>
    <property type="molecule type" value="Genomic_DNA"/>
</dbReference>
<feature type="compositionally biased region" description="Low complexity" evidence="1">
    <location>
        <begin position="266"/>
        <end position="283"/>
    </location>
</feature>
<accession>A0A810NG30</accession>
<feature type="transmembrane region" description="Helical" evidence="2">
    <location>
        <begin position="187"/>
        <end position="215"/>
    </location>
</feature>
<keyword evidence="2" id="KW-0472">Membrane</keyword>
<evidence type="ECO:0000313" key="3">
    <source>
        <dbReference type="EMBL" id="BCJ70185.1"/>
    </source>
</evidence>
<sequence>MAERAGPGAPPDPYRRGMAVDDVRPPRPAQVTVAFWLLLATAVLLLGIVGLTVAEAVRYDGQIDRAAALVPDADPVEVGDERTANVVGAVLTGAPALLLAVFLAVAAVPMLGGSNVGRILVFVAGGTQLLWYALQSCSGLLFLPMLLLPADPGFLEDEAPDDEVPWEDLPWEESEFLETLYAEPEPFAGLSFLATGLGSVVVLALTGAVVLLLALPPAHRWFLPRAAQQPPPPPPPAWPVYPGGYPMPYLVCPDPSAHFRPTTDKPAAAAPPGSTGPPTSTSD</sequence>
<reference evidence="3" key="1">
    <citation type="submission" date="2020-08" db="EMBL/GenBank/DDBJ databases">
        <title>Whole genome shotgun sequence of Polymorphospora rubra NBRC 101157.</title>
        <authorList>
            <person name="Komaki H."/>
            <person name="Tamura T."/>
        </authorList>
    </citation>
    <scope>NUCLEOTIDE SEQUENCE</scope>
    <source>
        <strain evidence="3">NBRC 101157</strain>
    </source>
</reference>
<dbReference type="AlphaFoldDB" id="A0A810NG30"/>
<protein>
    <submittedName>
        <fullName evidence="3">Uncharacterized protein</fullName>
    </submittedName>
</protein>
<feature type="transmembrane region" description="Helical" evidence="2">
    <location>
        <begin position="86"/>
        <end position="108"/>
    </location>
</feature>
<feature type="transmembrane region" description="Helical" evidence="2">
    <location>
        <begin position="33"/>
        <end position="54"/>
    </location>
</feature>
<name>A0A810NG30_9ACTN</name>
<feature type="region of interest" description="Disordered" evidence="1">
    <location>
        <begin position="256"/>
        <end position="283"/>
    </location>
</feature>
<dbReference type="KEGG" id="pry:Prubr_72060"/>
<keyword evidence="2" id="KW-1133">Transmembrane helix</keyword>
<keyword evidence="2" id="KW-0812">Transmembrane</keyword>
<gene>
    <name evidence="3" type="ORF">Prubr_72060</name>
</gene>
<evidence type="ECO:0000256" key="2">
    <source>
        <dbReference type="SAM" id="Phobius"/>
    </source>
</evidence>